<dbReference type="SUPFAM" id="SSF51182">
    <property type="entry name" value="RmlC-like cupins"/>
    <property type="match status" value="1"/>
</dbReference>
<evidence type="ECO:0000256" key="3">
    <source>
        <dbReference type="ARBA" id="ARBA00023163"/>
    </source>
</evidence>
<accession>A0A841JDY3</accession>
<gene>
    <name evidence="5" type="ORF">HDF22_003489</name>
</gene>
<organism evidence="5 6">
    <name type="scientific">Mucilaginibacter lappiensis</name>
    <dbReference type="NCBI Taxonomy" id="354630"/>
    <lineage>
        <taxon>Bacteria</taxon>
        <taxon>Pseudomonadati</taxon>
        <taxon>Bacteroidota</taxon>
        <taxon>Sphingobacteriia</taxon>
        <taxon>Sphingobacteriales</taxon>
        <taxon>Sphingobacteriaceae</taxon>
        <taxon>Mucilaginibacter</taxon>
    </lineage>
</organism>
<protein>
    <submittedName>
        <fullName evidence="5">AraC-like DNA-binding protein</fullName>
    </submittedName>
</protein>
<dbReference type="GO" id="GO:0003700">
    <property type="term" value="F:DNA-binding transcription factor activity"/>
    <property type="evidence" value="ECO:0007669"/>
    <property type="project" value="InterPro"/>
</dbReference>
<dbReference type="GO" id="GO:0043565">
    <property type="term" value="F:sequence-specific DNA binding"/>
    <property type="evidence" value="ECO:0007669"/>
    <property type="project" value="InterPro"/>
</dbReference>
<dbReference type="InterPro" id="IPR018062">
    <property type="entry name" value="HTH_AraC-typ_CS"/>
</dbReference>
<dbReference type="Gene3D" id="2.60.120.10">
    <property type="entry name" value="Jelly Rolls"/>
    <property type="match status" value="1"/>
</dbReference>
<dbReference type="RefSeq" id="WP_183588483.1">
    <property type="nucleotide sequence ID" value="NZ_JACHCA010000009.1"/>
</dbReference>
<evidence type="ECO:0000256" key="2">
    <source>
        <dbReference type="ARBA" id="ARBA00023125"/>
    </source>
</evidence>
<comment type="caution">
    <text evidence="5">The sequence shown here is derived from an EMBL/GenBank/DDBJ whole genome shotgun (WGS) entry which is preliminary data.</text>
</comment>
<dbReference type="InterPro" id="IPR013096">
    <property type="entry name" value="Cupin_2"/>
</dbReference>
<sequence>MKARLKKLSTPANQSFSLELTAHYHSYNELHYHPEIELIYIMEGHGVLLVGDKIEPVAAGDLLMLGGNLPHLFRFDTHTFEYPLQKQGRIKLPLQLLTLHFNPEIFGAQFISLPENEYLRNVIRQAGNVLAFQGSLRIRLIVLLNQLLNAAASERISLLMQLLAPIAGERGYRSLNPQIQQQTFNAGDETRLTKIYLYTLNNFHRVITLKEIAAVIYMVPNAFCRYFKSRVHKSYFDFLLEVRVNHACKLLNETDYSIVIISYESGFSNLSNFNRHFKSITGKKPLAVRKEFQRYL</sequence>
<keyword evidence="2 5" id="KW-0238">DNA-binding</keyword>
<dbReference type="EMBL" id="JACHCA010000009">
    <property type="protein sequence ID" value="MBB6129363.1"/>
    <property type="molecule type" value="Genomic_DNA"/>
</dbReference>
<keyword evidence="1" id="KW-0805">Transcription regulation</keyword>
<feature type="domain" description="HTH araC/xylS-type" evidence="4">
    <location>
        <begin position="193"/>
        <end position="291"/>
    </location>
</feature>
<dbReference type="InterPro" id="IPR011051">
    <property type="entry name" value="RmlC_Cupin_sf"/>
</dbReference>
<dbReference type="PROSITE" id="PS00041">
    <property type="entry name" value="HTH_ARAC_FAMILY_1"/>
    <property type="match status" value="1"/>
</dbReference>
<dbReference type="SUPFAM" id="SSF46689">
    <property type="entry name" value="Homeodomain-like"/>
    <property type="match status" value="1"/>
</dbReference>
<reference evidence="5 6" key="1">
    <citation type="submission" date="2020-08" db="EMBL/GenBank/DDBJ databases">
        <title>Genomic Encyclopedia of Type Strains, Phase IV (KMG-V): Genome sequencing to study the core and pangenomes of soil and plant-associated prokaryotes.</title>
        <authorList>
            <person name="Whitman W."/>
        </authorList>
    </citation>
    <scope>NUCLEOTIDE SEQUENCE [LARGE SCALE GENOMIC DNA]</scope>
    <source>
        <strain evidence="5 6">MP601</strain>
    </source>
</reference>
<dbReference type="InterPro" id="IPR014710">
    <property type="entry name" value="RmlC-like_jellyroll"/>
</dbReference>
<dbReference type="Proteomes" id="UP000548326">
    <property type="component" value="Unassembled WGS sequence"/>
</dbReference>
<dbReference type="Gene3D" id="1.10.10.60">
    <property type="entry name" value="Homeodomain-like"/>
    <property type="match status" value="2"/>
</dbReference>
<dbReference type="AlphaFoldDB" id="A0A841JDY3"/>
<evidence type="ECO:0000313" key="6">
    <source>
        <dbReference type="Proteomes" id="UP000548326"/>
    </source>
</evidence>
<dbReference type="PANTHER" id="PTHR43280:SF27">
    <property type="entry name" value="TRANSCRIPTIONAL REGULATOR MTLR"/>
    <property type="match status" value="1"/>
</dbReference>
<dbReference type="PANTHER" id="PTHR43280">
    <property type="entry name" value="ARAC-FAMILY TRANSCRIPTIONAL REGULATOR"/>
    <property type="match status" value="1"/>
</dbReference>
<dbReference type="Pfam" id="PF12833">
    <property type="entry name" value="HTH_18"/>
    <property type="match status" value="1"/>
</dbReference>
<evidence type="ECO:0000259" key="4">
    <source>
        <dbReference type="PROSITE" id="PS01124"/>
    </source>
</evidence>
<dbReference type="SMART" id="SM00342">
    <property type="entry name" value="HTH_ARAC"/>
    <property type="match status" value="1"/>
</dbReference>
<proteinExistence type="predicted"/>
<evidence type="ECO:0000256" key="1">
    <source>
        <dbReference type="ARBA" id="ARBA00023015"/>
    </source>
</evidence>
<dbReference type="PROSITE" id="PS01124">
    <property type="entry name" value="HTH_ARAC_FAMILY_2"/>
    <property type="match status" value="1"/>
</dbReference>
<dbReference type="InterPro" id="IPR018060">
    <property type="entry name" value="HTH_AraC"/>
</dbReference>
<name>A0A841JDY3_9SPHI</name>
<dbReference type="InterPro" id="IPR009057">
    <property type="entry name" value="Homeodomain-like_sf"/>
</dbReference>
<keyword evidence="3" id="KW-0804">Transcription</keyword>
<evidence type="ECO:0000313" key="5">
    <source>
        <dbReference type="EMBL" id="MBB6129363.1"/>
    </source>
</evidence>
<dbReference type="Pfam" id="PF07883">
    <property type="entry name" value="Cupin_2"/>
    <property type="match status" value="1"/>
</dbReference>